<keyword evidence="8" id="KW-1185">Reference proteome</keyword>
<name>A2F3K0_TRIV3</name>
<organism evidence="7 8">
    <name type="scientific">Trichomonas vaginalis (strain ATCC PRA-98 / G3)</name>
    <dbReference type="NCBI Taxonomy" id="412133"/>
    <lineage>
        <taxon>Eukaryota</taxon>
        <taxon>Metamonada</taxon>
        <taxon>Parabasalia</taxon>
        <taxon>Trichomonadida</taxon>
        <taxon>Trichomonadidae</taxon>
        <taxon>Trichomonas</taxon>
    </lineage>
</organism>
<dbReference type="EC" id="3.4.13.19" evidence="3"/>
<proteinExistence type="inferred from homology"/>
<dbReference type="Proteomes" id="UP000001542">
    <property type="component" value="Unassembled WGS sequence"/>
</dbReference>
<dbReference type="OMA" id="DAKTAWP"/>
<dbReference type="PANTHER" id="PTHR12994:SF17">
    <property type="entry name" value="LD30995P"/>
    <property type="match status" value="1"/>
</dbReference>
<evidence type="ECO:0000256" key="1">
    <source>
        <dbReference type="ARBA" id="ARBA00001670"/>
    </source>
</evidence>
<dbReference type="MEROPS" id="C69.001"/>
<dbReference type="VEuPathDB" id="TrichDB:TVAGG3_0194170"/>
<keyword evidence="6" id="KW-0224">Dipeptidase</keyword>
<dbReference type="NCBIfam" id="NF033678">
    <property type="entry name" value="C69_fam_dipept"/>
    <property type="match status" value="1"/>
</dbReference>
<keyword evidence="4" id="KW-0645">Protease</keyword>
<dbReference type="eggNOG" id="ENOG502RZ1C">
    <property type="taxonomic scope" value="Eukaryota"/>
</dbReference>
<evidence type="ECO:0000313" key="8">
    <source>
        <dbReference type="Proteomes" id="UP000001542"/>
    </source>
</evidence>
<reference evidence="7" key="2">
    <citation type="journal article" date="2007" name="Science">
        <title>Draft genome sequence of the sexually transmitted pathogen Trichomonas vaginalis.</title>
        <authorList>
            <person name="Carlton J.M."/>
            <person name="Hirt R.P."/>
            <person name="Silva J.C."/>
            <person name="Delcher A.L."/>
            <person name="Schatz M."/>
            <person name="Zhao Q."/>
            <person name="Wortman J.R."/>
            <person name="Bidwell S.L."/>
            <person name="Alsmark U.C.M."/>
            <person name="Besteiro S."/>
            <person name="Sicheritz-Ponten T."/>
            <person name="Noel C.J."/>
            <person name="Dacks J.B."/>
            <person name="Foster P.G."/>
            <person name="Simillion C."/>
            <person name="Van de Peer Y."/>
            <person name="Miranda-Saavedra D."/>
            <person name="Barton G.J."/>
            <person name="Westrop G.D."/>
            <person name="Mueller S."/>
            <person name="Dessi D."/>
            <person name="Fiori P.L."/>
            <person name="Ren Q."/>
            <person name="Paulsen I."/>
            <person name="Zhang H."/>
            <person name="Bastida-Corcuera F.D."/>
            <person name="Simoes-Barbosa A."/>
            <person name="Brown M.T."/>
            <person name="Hayes R.D."/>
            <person name="Mukherjee M."/>
            <person name="Okumura C.Y."/>
            <person name="Schneider R."/>
            <person name="Smith A.J."/>
            <person name="Vanacova S."/>
            <person name="Villalvazo M."/>
            <person name="Haas B.J."/>
            <person name="Pertea M."/>
            <person name="Feldblyum T.V."/>
            <person name="Utterback T.R."/>
            <person name="Shu C.L."/>
            <person name="Osoegawa K."/>
            <person name="de Jong P.J."/>
            <person name="Hrdy I."/>
            <person name="Horvathova L."/>
            <person name="Zubacova Z."/>
            <person name="Dolezal P."/>
            <person name="Malik S.B."/>
            <person name="Logsdon J.M. Jr."/>
            <person name="Henze K."/>
            <person name="Gupta A."/>
            <person name="Wang C.C."/>
            <person name="Dunne R.L."/>
            <person name="Upcroft J.A."/>
            <person name="Upcroft P."/>
            <person name="White O."/>
            <person name="Salzberg S.L."/>
            <person name="Tang P."/>
            <person name="Chiu C.-H."/>
            <person name="Lee Y.-S."/>
            <person name="Embley T.M."/>
            <person name="Coombs G.H."/>
            <person name="Mottram J.C."/>
            <person name="Tachezy J."/>
            <person name="Fraser-Liggett C.M."/>
            <person name="Johnson P.J."/>
        </authorList>
    </citation>
    <scope>NUCLEOTIDE SEQUENCE [LARGE SCALE GENOMIC DNA]</scope>
    <source>
        <strain evidence="7">G3</strain>
    </source>
</reference>
<dbReference type="AlphaFoldDB" id="A2F3K0"/>
<evidence type="ECO:0000256" key="2">
    <source>
        <dbReference type="ARBA" id="ARBA00005705"/>
    </source>
</evidence>
<comment type="catalytic activity">
    <reaction evidence="1">
        <text>an L-aminoacyl-L-amino acid + H2O = 2 an L-alpha-amino acid</text>
        <dbReference type="Rhea" id="RHEA:48940"/>
        <dbReference type="ChEBI" id="CHEBI:15377"/>
        <dbReference type="ChEBI" id="CHEBI:59869"/>
        <dbReference type="ChEBI" id="CHEBI:77460"/>
        <dbReference type="EC" id="3.4.13.19"/>
    </reaction>
</comment>
<dbReference type="InParanoid" id="A2F3K0"/>
<evidence type="ECO:0000256" key="4">
    <source>
        <dbReference type="ARBA" id="ARBA00022670"/>
    </source>
</evidence>
<dbReference type="KEGG" id="tva:4758344"/>
<accession>A2F3K0</accession>
<comment type="similarity">
    <text evidence="2">Belongs to the peptidase C69 family. Secernin subfamily.</text>
</comment>
<evidence type="ECO:0000256" key="5">
    <source>
        <dbReference type="ARBA" id="ARBA00022801"/>
    </source>
</evidence>
<dbReference type="Pfam" id="PF03577">
    <property type="entry name" value="Peptidase_C69"/>
    <property type="match status" value="1"/>
</dbReference>
<sequence length="470" mass="53784">MDSEACTTIIVGSKMSADGSMMYTRSDDSSSYKATKLMYYPETDHGPEEFVAIDSPFRCKLPPKRLGFSALERAELPYHWGEAGFNSLGVSMSATETIFSSAEVLKHDPYVESGIGENCVFQITIPYVKTAREGVERLGALIEEHGSAEGFGIAFMDSKEIWYLENAGGHRYLACKIPDDVYYVSGNQSRYRVFDPNDKENFIASKDLIPWAMEKGIHAPTNSPFDFHESYSLESQKDKTYNYPRVWYLQKFFTPSVETDVNSNKFPIFQKADKPISVDDMRIAMRSHYDGTEHDPYLHENLKEPYRPVSIFRTINTHILQIRPNLPIEIGCLDYMAMGFADLSIYLPLYQGVKSYPPQYSEGLKHSTQGSAYWTFRKVMTLGMLDYNKYAPIIKKAYKELEDENDKKQVEMEAEFLRLHKESPEKATQMLQEWSDAVLNKALHRAEELIEELFTLVTADVEIKYKFAGA</sequence>
<gene>
    <name evidence="7" type="ORF">TVAG_350190</name>
</gene>
<dbReference type="InterPro" id="IPR047804">
    <property type="entry name" value="C69_dipept_A-like"/>
</dbReference>
<dbReference type="STRING" id="5722.A2F3K0"/>
<evidence type="ECO:0000313" key="7">
    <source>
        <dbReference type="EMBL" id="EAY00523.1"/>
    </source>
</evidence>
<dbReference type="OrthoDB" id="5175656at2759"/>
<dbReference type="SMR" id="A2F3K0"/>
<evidence type="ECO:0000256" key="3">
    <source>
        <dbReference type="ARBA" id="ARBA00013110"/>
    </source>
</evidence>
<keyword evidence="5" id="KW-0378">Hydrolase</keyword>
<dbReference type="VEuPathDB" id="TrichDB:TVAG_350190"/>
<reference evidence="7" key="1">
    <citation type="submission" date="2006-10" db="EMBL/GenBank/DDBJ databases">
        <authorList>
            <person name="Amadeo P."/>
            <person name="Zhao Q."/>
            <person name="Wortman J."/>
            <person name="Fraser-Liggett C."/>
            <person name="Carlton J."/>
        </authorList>
    </citation>
    <scope>NUCLEOTIDE SEQUENCE</scope>
    <source>
        <strain evidence="7">G3</strain>
    </source>
</reference>
<dbReference type="PANTHER" id="PTHR12994">
    <property type="entry name" value="SECERNIN"/>
    <property type="match status" value="1"/>
</dbReference>
<dbReference type="GO" id="GO:0070004">
    <property type="term" value="F:cysteine-type exopeptidase activity"/>
    <property type="evidence" value="ECO:0007669"/>
    <property type="project" value="InterPro"/>
</dbReference>
<evidence type="ECO:0000256" key="6">
    <source>
        <dbReference type="ARBA" id="ARBA00022997"/>
    </source>
</evidence>
<dbReference type="InterPro" id="IPR005322">
    <property type="entry name" value="Peptidase_C69"/>
</dbReference>
<dbReference type="RefSeq" id="XP_001313452.1">
    <property type="nucleotide sequence ID" value="XM_001313451.1"/>
</dbReference>
<dbReference type="GO" id="GO:0006508">
    <property type="term" value="P:proteolysis"/>
    <property type="evidence" value="ECO:0007669"/>
    <property type="project" value="UniProtKB-KW"/>
</dbReference>
<dbReference type="GO" id="GO:0016805">
    <property type="term" value="F:dipeptidase activity"/>
    <property type="evidence" value="ECO:0007669"/>
    <property type="project" value="UniProtKB-KW"/>
</dbReference>
<dbReference type="EMBL" id="DS113598">
    <property type="protein sequence ID" value="EAY00523.1"/>
    <property type="molecule type" value="Genomic_DNA"/>
</dbReference>
<protein>
    <recommendedName>
        <fullName evidence="3">membrane dipeptidase</fullName>
        <ecNumber evidence="3">3.4.13.19</ecNumber>
    </recommendedName>
</protein>